<keyword evidence="2" id="KW-1133">Transmembrane helix</keyword>
<name>A0A2M9A3N5_9BACT</name>
<accession>A0A2M9A3N5</accession>
<feature type="transmembrane region" description="Helical" evidence="2">
    <location>
        <begin position="12"/>
        <end position="30"/>
    </location>
</feature>
<gene>
    <name evidence="4" type="ORF">BGX16_0166</name>
</gene>
<reference evidence="4 5" key="1">
    <citation type="submission" date="2017-11" db="EMBL/GenBank/DDBJ databases">
        <title>Animal gut microbial communities from fecal samples from Wisconsin, USA.</title>
        <authorList>
            <person name="Neumann A."/>
        </authorList>
    </citation>
    <scope>NUCLEOTIDE SEQUENCE [LARGE SCALE GENOMIC DNA]</scope>
    <source>
        <strain evidence="4 5">UWS3</strain>
    </source>
</reference>
<protein>
    <submittedName>
        <fullName evidence="4">Phospholipid/cholesterol/gamma-HCH transport system substrate-binding protein</fullName>
    </submittedName>
</protein>
<evidence type="ECO:0000256" key="1">
    <source>
        <dbReference type="SAM" id="Coils"/>
    </source>
</evidence>
<dbReference type="Pfam" id="PF02470">
    <property type="entry name" value="MlaD"/>
    <property type="match status" value="1"/>
</dbReference>
<comment type="caution">
    <text evidence="4">The sequence shown here is derived from an EMBL/GenBank/DDBJ whole genome shotgun (WGS) entry which is preliminary data.</text>
</comment>
<keyword evidence="5" id="KW-1185">Reference proteome</keyword>
<dbReference type="InterPro" id="IPR003399">
    <property type="entry name" value="Mce/MlaD"/>
</dbReference>
<evidence type="ECO:0000256" key="2">
    <source>
        <dbReference type="SAM" id="Phobius"/>
    </source>
</evidence>
<dbReference type="OrthoDB" id="9771725at2"/>
<keyword evidence="2" id="KW-0812">Transmembrane</keyword>
<dbReference type="Proteomes" id="UP000231134">
    <property type="component" value="Unassembled WGS sequence"/>
</dbReference>
<dbReference type="PANTHER" id="PTHR36698">
    <property type="entry name" value="BLL5892 PROTEIN"/>
    <property type="match status" value="1"/>
</dbReference>
<sequence length="307" mass="33696">MDTTRTERIRLGIFLLICLGLAIGFTVFIAQQQLSKHKTDYYTIFSESVIGLSIDAKVKLNGIEVGNVTDIYIDSTNLDNVVVRFNVREDTPIKTGTRAQMTHGISLTGQKDLVLSGGRVGEQDIPEGGYVPAAPNAITQVLGKAGNSVERIERIFEQLNKILSDENAQAISNTLKNLEKTSENTSKLSRNAQKPMQEIEAAATSLHKTLDDVEQAQIAKKLETNLVLLQEKLDVIDTKSLNDNLVSALESVNHLSQRADLALYNNQGRLSEVLDQLNAVLSNLNDFSQKIKQNPSALIRSEAPAGR</sequence>
<organism evidence="4 5">
    <name type="scientific">Hallerella succinigenes</name>
    <dbReference type="NCBI Taxonomy" id="1896222"/>
    <lineage>
        <taxon>Bacteria</taxon>
        <taxon>Pseudomonadati</taxon>
        <taxon>Fibrobacterota</taxon>
        <taxon>Fibrobacteria</taxon>
        <taxon>Fibrobacterales</taxon>
        <taxon>Fibrobacteraceae</taxon>
        <taxon>Hallerella</taxon>
    </lineage>
</organism>
<feature type="coiled-coil region" evidence="1">
    <location>
        <begin position="196"/>
        <end position="239"/>
    </location>
</feature>
<keyword evidence="1" id="KW-0175">Coiled coil</keyword>
<evidence type="ECO:0000259" key="3">
    <source>
        <dbReference type="Pfam" id="PF02470"/>
    </source>
</evidence>
<dbReference type="EMBL" id="PGEX01000001">
    <property type="protein sequence ID" value="PJJ40253.1"/>
    <property type="molecule type" value="Genomic_DNA"/>
</dbReference>
<evidence type="ECO:0000313" key="4">
    <source>
        <dbReference type="EMBL" id="PJJ40253.1"/>
    </source>
</evidence>
<proteinExistence type="predicted"/>
<dbReference type="PANTHER" id="PTHR36698:SF2">
    <property type="entry name" value="MCE_MLAD DOMAIN-CONTAINING PROTEIN"/>
    <property type="match status" value="1"/>
</dbReference>
<keyword evidence="2" id="KW-0472">Membrane</keyword>
<dbReference type="RefSeq" id="WP_100424362.1">
    <property type="nucleotide sequence ID" value="NZ_PGEX01000001.1"/>
</dbReference>
<dbReference type="AlphaFoldDB" id="A0A2M9A3N5"/>
<evidence type="ECO:0000313" key="5">
    <source>
        <dbReference type="Proteomes" id="UP000231134"/>
    </source>
</evidence>
<feature type="domain" description="Mce/MlaD" evidence="3">
    <location>
        <begin position="40"/>
        <end position="111"/>
    </location>
</feature>